<feature type="domain" description="SAF" evidence="2">
    <location>
        <begin position="12"/>
        <end position="87"/>
    </location>
</feature>
<sequence>MKKQAVVISVKDNVATVVDEFKAGTPIHFFLGDQEQSVQLLQDIPLGHKIAIREISKGEEIIKYGETIGGATVNIKVGEHVHVHNIESLRGRGDKEDQERQK</sequence>
<dbReference type="STRING" id="871968.DESME_06780"/>
<dbReference type="GO" id="GO:0019698">
    <property type="term" value="P:D-galacturonate catabolic process"/>
    <property type="evidence" value="ECO:0007669"/>
    <property type="project" value="TreeGrafter"/>
</dbReference>
<dbReference type="KEGG" id="dmt:DESME_06780"/>
<dbReference type="EMBL" id="CP007032">
    <property type="protein sequence ID" value="AHF06797.1"/>
    <property type="molecule type" value="Genomic_DNA"/>
</dbReference>
<accession>W0E7Q5</accession>
<dbReference type="RefSeq" id="WP_006715524.1">
    <property type="nucleotide sequence ID" value="NZ_CP007032.1"/>
</dbReference>
<evidence type="ECO:0000313" key="4">
    <source>
        <dbReference type="Proteomes" id="UP000010847"/>
    </source>
</evidence>
<dbReference type="InterPro" id="IPR013974">
    <property type="entry name" value="SAF"/>
</dbReference>
<gene>
    <name evidence="3" type="ORF">DESME_06780</name>
</gene>
<protein>
    <submittedName>
        <fullName evidence="3">D-galactarate dehydratase</fullName>
    </submittedName>
</protein>
<keyword evidence="1" id="KW-0456">Lyase</keyword>
<dbReference type="Pfam" id="PF08666">
    <property type="entry name" value="SAF"/>
    <property type="match status" value="1"/>
</dbReference>
<dbReference type="PANTHER" id="PTHR30536">
    <property type="entry name" value="ALTRONATE/GALACTARATE DEHYDRATASE"/>
    <property type="match status" value="1"/>
</dbReference>
<dbReference type="InterPro" id="IPR052172">
    <property type="entry name" value="UxaA_altronate/galactarate_dh"/>
</dbReference>
<keyword evidence="4" id="KW-1185">Reference proteome</keyword>
<proteinExistence type="predicted"/>
<dbReference type="HOGENOM" id="CLU_084161_3_0_9"/>
<dbReference type="CDD" id="cd11613">
    <property type="entry name" value="SAF_AH_GD"/>
    <property type="match status" value="1"/>
</dbReference>
<dbReference type="InterPro" id="IPR044144">
    <property type="entry name" value="SAF_UxaA/GarD"/>
</dbReference>
<evidence type="ECO:0000313" key="3">
    <source>
        <dbReference type="EMBL" id="AHF06797.1"/>
    </source>
</evidence>
<dbReference type="eggNOG" id="COG2721">
    <property type="taxonomic scope" value="Bacteria"/>
</dbReference>
<reference evidence="3 4" key="1">
    <citation type="submission" date="2013-12" db="EMBL/GenBank/DDBJ databases">
        <authorList>
            <consortium name="DOE Joint Genome Institute"/>
            <person name="Smidt H."/>
            <person name="Huntemann M."/>
            <person name="Han J."/>
            <person name="Chen A."/>
            <person name="Kyrpides N."/>
            <person name="Mavromatis K."/>
            <person name="Markowitz V."/>
            <person name="Palaniappan K."/>
            <person name="Ivanova N."/>
            <person name="Schaumberg A."/>
            <person name="Pati A."/>
            <person name="Liolios K."/>
            <person name="Nordberg H.P."/>
            <person name="Cantor M.N."/>
            <person name="Hua S.X."/>
            <person name="Woyke T."/>
        </authorList>
    </citation>
    <scope>NUCLEOTIDE SEQUENCE [LARGE SCALE GENOMIC DNA]</scope>
    <source>
        <strain evidence="4">DSM 15288</strain>
    </source>
</reference>
<dbReference type="PANTHER" id="PTHR30536:SF5">
    <property type="entry name" value="ALTRONATE DEHYDRATASE"/>
    <property type="match status" value="1"/>
</dbReference>
<organism evidence="3 4">
    <name type="scientific">Desulfitobacterium metallireducens DSM 15288</name>
    <dbReference type="NCBI Taxonomy" id="871968"/>
    <lineage>
        <taxon>Bacteria</taxon>
        <taxon>Bacillati</taxon>
        <taxon>Bacillota</taxon>
        <taxon>Clostridia</taxon>
        <taxon>Eubacteriales</taxon>
        <taxon>Desulfitobacteriaceae</taxon>
        <taxon>Desulfitobacterium</taxon>
    </lineage>
</organism>
<name>W0E7Q5_9FIRM</name>
<dbReference type="AlphaFoldDB" id="W0E7Q5"/>
<dbReference type="SMART" id="SM00858">
    <property type="entry name" value="SAF"/>
    <property type="match status" value="1"/>
</dbReference>
<dbReference type="Proteomes" id="UP000010847">
    <property type="component" value="Chromosome"/>
</dbReference>
<evidence type="ECO:0000256" key="1">
    <source>
        <dbReference type="ARBA" id="ARBA00023239"/>
    </source>
</evidence>
<dbReference type="OrthoDB" id="9804574at2"/>
<evidence type="ECO:0000259" key="2">
    <source>
        <dbReference type="SMART" id="SM00858"/>
    </source>
</evidence>
<dbReference type="GO" id="GO:0016829">
    <property type="term" value="F:lyase activity"/>
    <property type="evidence" value="ECO:0007669"/>
    <property type="project" value="UniProtKB-KW"/>
</dbReference>
<dbReference type="Gene3D" id="2.30.130.110">
    <property type="match status" value="1"/>
</dbReference>
<dbReference type="FunFam" id="2.30.130.110:FF:000003">
    <property type="entry name" value="D-galactarate dehydratase"/>
    <property type="match status" value="1"/>
</dbReference>